<protein>
    <submittedName>
        <fullName evidence="2">Uncharacterized protein</fullName>
    </submittedName>
</protein>
<dbReference type="Proteomes" id="UP000001029">
    <property type="component" value="Chromosome"/>
</dbReference>
<feature type="chain" id="PRO_5002778298" evidence="1">
    <location>
        <begin position="24"/>
        <end position="376"/>
    </location>
</feature>
<proteinExistence type="predicted"/>
<evidence type="ECO:0000313" key="2">
    <source>
        <dbReference type="EMBL" id="ACC97816.1"/>
    </source>
</evidence>
<dbReference type="RefSeq" id="WP_012414431.1">
    <property type="nucleotide sequence ID" value="NC_010644.1"/>
</dbReference>
<dbReference type="AlphaFoldDB" id="B2KB57"/>
<feature type="signal peptide" evidence="1">
    <location>
        <begin position="1"/>
        <end position="23"/>
    </location>
</feature>
<dbReference type="STRING" id="445932.Emin_0254"/>
<reference evidence="2 3" key="1">
    <citation type="journal article" date="2009" name="Appl. Environ. Microbiol.">
        <title>Genomic analysis of 'Elusimicrobium minutum,' the first cultivated representative of the phylum 'Elusimicrobia' (formerly termite group 1).</title>
        <authorList>
            <person name="Herlemann D.P.R."/>
            <person name="Geissinger O."/>
            <person name="Ikeda-Ohtsubo W."/>
            <person name="Kunin V."/>
            <person name="Sun H."/>
            <person name="Lapidus A."/>
            <person name="Hugenholtz P."/>
            <person name="Brune A."/>
        </authorList>
    </citation>
    <scope>NUCLEOTIDE SEQUENCE [LARGE SCALE GENOMIC DNA]</scope>
    <source>
        <strain evidence="2 3">Pei191</strain>
    </source>
</reference>
<organism evidence="2 3">
    <name type="scientific">Elusimicrobium minutum (strain Pei191)</name>
    <dbReference type="NCBI Taxonomy" id="445932"/>
    <lineage>
        <taxon>Bacteria</taxon>
        <taxon>Pseudomonadati</taxon>
        <taxon>Elusimicrobiota</taxon>
        <taxon>Elusimicrobia</taxon>
        <taxon>Elusimicrobiales</taxon>
        <taxon>Elusimicrobiaceae</taxon>
        <taxon>Elusimicrobium</taxon>
    </lineage>
</organism>
<sequence>MKIKFIAGMSVLLVMLTGTSVCAQAPVTLKDYQARTKHDLQLLEKKLGKPLDLKENKESVYNLAGGVALLALTYQMPKALLSAAGKAEIELYEKVLSYAVKEDALLYSYLVKTEPRHVLYHLEYWGLKEELSSVIHRGTSHKGYIINFEKEYSQLSDELQRFIRKTERMDKSLFDHAAFLKEKRAVLEPYVVGRQHIHFNYTQTLETRIAIKNFKTTSKAAAKAGQIAVNPLEAKITRKIAEINKARPSGATLTIKGGKNIATAALLIAGSAIVLDSFASNPELGRLAQNPALFTDADVKILNEAEKNDVLAQSLKAHSDAINCMTSLDKEELEELLGESDKRVETVKKAVKFGNNSKLKENLKKYGLSKGVFEMP</sequence>
<accession>B2KB57</accession>
<name>B2KB57_ELUMP</name>
<gene>
    <name evidence="2" type="ordered locus">Emin_0254</name>
</gene>
<dbReference type="EMBL" id="CP001055">
    <property type="protein sequence ID" value="ACC97816.1"/>
    <property type="molecule type" value="Genomic_DNA"/>
</dbReference>
<keyword evidence="1" id="KW-0732">Signal</keyword>
<evidence type="ECO:0000256" key="1">
    <source>
        <dbReference type="SAM" id="SignalP"/>
    </source>
</evidence>
<evidence type="ECO:0000313" key="3">
    <source>
        <dbReference type="Proteomes" id="UP000001029"/>
    </source>
</evidence>
<dbReference type="HOGENOM" id="CLU_735159_0_0_0"/>
<keyword evidence="3" id="KW-1185">Reference proteome</keyword>
<dbReference type="KEGG" id="emi:Emin_0254"/>